<keyword evidence="5" id="KW-0862">Zinc</keyword>
<dbReference type="CDD" id="cd12797">
    <property type="entry name" value="M23_peptidase"/>
    <property type="match status" value="1"/>
</dbReference>
<accession>A0ABS4DZE4</accession>
<evidence type="ECO:0000313" key="10">
    <source>
        <dbReference type="EMBL" id="MBP1851060.1"/>
    </source>
</evidence>
<gene>
    <name evidence="10" type="ORF">J2Z17_002503</name>
</gene>
<feature type="domain" description="M23ase beta-sheet core" evidence="9">
    <location>
        <begin position="338"/>
        <end position="431"/>
    </location>
</feature>
<dbReference type="Pfam" id="PF01551">
    <property type="entry name" value="Peptidase_M23"/>
    <property type="match status" value="1"/>
</dbReference>
<evidence type="ECO:0000256" key="4">
    <source>
        <dbReference type="ARBA" id="ARBA00022801"/>
    </source>
</evidence>
<keyword evidence="8" id="KW-0472">Membrane</keyword>
<dbReference type="RefSeq" id="WP_245224064.1">
    <property type="nucleotide sequence ID" value="NZ_JAGGJU010000006.1"/>
</dbReference>
<dbReference type="EMBL" id="JAGGJU010000006">
    <property type="protein sequence ID" value="MBP1851060.1"/>
    <property type="molecule type" value="Genomic_DNA"/>
</dbReference>
<keyword evidence="8" id="KW-0812">Transmembrane</keyword>
<keyword evidence="6" id="KW-0482">Metalloprotease</keyword>
<feature type="compositionally biased region" description="Polar residues" evidence="7">
    <location>
        <begin position="151"/>
        <end position="162"/>
    </location>
</feature>
<name>A0ABS4DZE4_9HYPH</name>
<dbReference type="Proteomes" id="UP000759443">
    <property type="component" value="Unassembled WGS sequence"/>
</dbReference>
<dbReference type="PANTHER" id="PTHR21666:SF288">
    <property type="entry name" value="CELL DIVISION PROTEIN YTFB"/>
    <property type="match status" value="1"/>
</dbReference>
<sequence length="446" mass="47767">MAVKSDRAFGKRREPHIIILAHGDQIRHMTVRPWMAALTASVLGMMAIGYLGSTSYLALRDNLIGATMARQARLQHDYEDRIAALRAQVDRVTSRQLLDQQVVETKVDKLLQQQLALTSRHGRLGELLDRAEQSGIFGPDVPVPTARPNPGNEQASAAGTSKKTARAIDRLLGNSAEAEATPDNLSLAYLPLRQTAADKADRLFSNVTRSLKSIERDQLNRMQKLTVGAQTAANQIDSILTGSGITLPDAATSADGADGAKEAALDRDSDAVGGPYLAPEPPAAFDATLGQLDDALDRLERLRDTARDLPFANPAPGRVVTSPFGNRKDPFLGRLALHPGMDFREPPGNPITSTGAGTIAVAGPAGGYGNMVEVDHGYGITTRYGHLSKILVKVGQEVEPGDVVGLAGSTGRSTGTHLHYEIRRNNRPIDPLHFLNAGMKLEGLVN</sequence>
<keyword evidence="8" id="KW-1133">Transmembrane helix</keyword>
<keyword evidence="11" id="KW-1185">Reference proteome</keyword>
<dbReference type="InterPro" id="IPR016047">
    <property type="entry name" value="M23ase_b-sheet_dom"/>
</dbReference>
<dbReference type="Gene3D" id="2.70.70.10">
    <property type="entry name" value="Glucose Permease (Domain IIA)"/>
    <property type="match status" value="1"/>
</dbReference>
<protein>
    <submittedName>
        <fullName evidence="10">Murein DD-endopeptidase MepM/ murein hydrolase activator NlpD</fullName>
    </submittedName>
</protein>
<comment type="caution">
    <text evidence="10">The sequence shown here is derived from an EMBL/GenBank/DDBJ whole genome shotgun (WGS) entry which is preliminary data.</text>
</comment>
<evidence type="ECO:0000256" key="8">
    <source>
        <dbReference type="SAM" id="Phobius"/>
    </source>
</evidence>
<evidence type="ECO:0000256" key="7">
    <source>
        <dbReference type="SAM" id="MobiDB-lite"/>
    </source>
</evidence>
<evidence type="ECO:0000256" key="6">
    <source>
        <dbReference type="ARBA" id="ARBA00023049"/>
    </source>
</evidence>
<dbReference type="SUPFAM" id="SSF51261">
    <property type="entry name" value="Duplicated hybrid motif"/>
    <property type="match status" value="1"/>
</dbReference>
<feature type="transmembrane region" description="Helical" evidence="8">
    <location>
        <begin position="34"/>
        <end position="52"/>
    </location>
</feature>
<keyword evidence="4 10" id="KW-0378">Hydrolase</keyword>
<feature type="region of interest" description="Disordered" evidence="7">
    <location>
        <begin position="144"/>
        <end position="163"/>
    </location>
</feature>
<dbReference type="GO" id="GO:0016787">
    <property type="term" value="F:hydrolase activity"/>
    <property type="evidence" value="ECO:0007669"/>
    <property type="project" value="UniProtKB-KW"/>
</dbReference>
<evidence type="ECO:0000256" key="3">
    <source>
        <dbReference type="ARBA" id="ARBA00022723"/>
    </source>
</evidence>
<evidence type="ECO:0000259" key="9">
    <source>
        <dbReference type="Pfam" id="PF01551"/>
    </source>
</evidence>
<proteinExistence type="predicted"/>
<keyword evidence="2" id="KW-0645">Protease</keyword>
<dbReference type="InterPro" id="IPR050570">
    <property type="entry name" value="Cell_wall_metabolism_enzyme"/>
</dbReference>
<dbReference type="InterPro" id="IPR011055">
    <property type="entry name" value="Dup_hybrid_motif"/>
</dbReference>
<evidence type="ECO:0000256" key="1">
    <source>
        <dbReference type="ARBA" id="ARBA00001947"/>
    </source>
</evidence>
<organism evidence="10 11">
    <name type="scientific">Rhizobium halophytocola</name>
    <dbReference type="NCBI Taxonomy" id="735519"/>
    <lineage>
        <taxon>Bacteria</taxon>
        <taxon>Pseudomonadati</taxon>
        <taxon>Pseudomonadota</taxon>
        <taxon>Alphaproteobacteria</taxon>
        <taxon>Hyphomicrobiales</taxon>
        <taxon>Rhizobiaceae</taxon>
        <taxon>Rhizobium/Agrobacterium group</taxon>
        <taxon>Rhizobium</taxon>
    </lineage>
</organism>
<comment type="cofactor">
    <cofactor evidence="1">
        <name>Zn(2+)</name>
        <dbReference type="ChEBI" id="CHEBI:29105"/>
    </cofactor>
</comment>
<evidence type="ECO:0000256" key="2">
    <source>
        <dbReference type="ARBA" id="ARBA00022670"/>
    </source>
</evidence>
<evidence type="ECO:0000313" key="11">
    <source>
        <dbReference type="Proteomes" id="UP000759443"/>
    </source>
</evidence>
<evidence type="ECO:0000256" key="5">
    <source>
        <dbReference type="ARBA" id="ARBA00022833"/>
    </source>
</evidence>
<keyword evidence="3" id="KW-0479">Metal-binding</keyword>
<reference evidence="10 11" key="1">
    <citation type="submission" date="2021-03" db="EMBL/GenBank/DDBJ databases">
        <title>Genomic Encyclopedia of Type Strains, Phase IV (KMG-IV): sequencing the most valuable type-strain genomes for metagenomic binning, comparative biology and taxonomic classification.</title>
        <authorList>
            <person name="Goeker M."/>
        </authorList>
    </citation>
    <scope>NUCLEOTIDE SEQUENCE [LARGE SCALE GENOMIC DNA]</scope>
    <source>
        <strain evidence="10 11">DSM 21600</strain>
    </source>
</reference>
<dbReference type="PANTHER" id="PTHR21666">
    <property type="entry name" value="PEPTIDASE-RELATED"/>
    <property type="match status" value="1"/>
</dbReference>